<dbReference type="EMBL" id="MLFK01000010">
    <property type="protein sequence ID" value="OIV40327.1"/>
    <property type="molecule type" value="Genomic_DNA"/>
</dbReference>
<organism evidence="2 3">
    <name type="scientific">Flavobacterium johnsoniae</name>
    <name type="common">Cytophaga johnsonae</name>
    <dbReference type="NCBI Taxonomy" id="986"/>
    <lineage>
        <taxon>Bacteria</taxon>
        <taxon>Pseudomonadati</taxon>
        <taxon>Bacteroidota</taxon>
        <taxon>Flavobacteriia</taxon>
        <taxon>Flavobacteriales</taxon>
        <taxon>Flavobacteriaceae</taxon>
        <taxon>Flavobacterium</taxon>
    </lineage>
</organism>
<accession>A0A1J7BNP1</accession>
<dbReference type="AlphaFoldDB" id="A0A1J7BNP1"/>
<keyword evidence="3" id="KW-1185">Reference proteome</keyword>
<protein>
    <recommendedName>
        <fullName evidence="4">DUF3945 domain-containing protein</fullName>
    </recommendedName>
</protein>
<gene>
    <name evidence="2" type="ORF">BKM63_20535</name>
</gene>
<feature type="region of interest" description="Disordered" evidence="1">
    <location>
        <begin position="241"/>
        <end position="268"/>
    </location>
</feature>
<reference evidence="2 3" key="1">
    <citation type="submission" date="2016-10" db="EMBL/GenBank/DDBJ databases">
        <title>Draft Genome Sequence of Rhizobacteria Flavobacterium johnsoniae CI04.</title>
        <authorList>
            <person name="Bravo J.I."/>
            <person name="Lozano G.L."/>
            <person name="Handelsman J."/>
        </authorList>
    </citation>
    <scope>NUCLEOTIDE SEQUENCE [LARGE SCALE GENOMIC DNA]</scope>
    <source>
        <strain evidence="2 3">CI04</strain>
    </source>
</reference>
<evidence type="ECO:0000313" key="2">
    <source>
        <dbReference type="EMBL" id="OIV40327.1"/>
    </source>
</evidence>
<evidence type="ECO:0000256" key="1">
    <source>
        <dbReference type="SAM" id="MobiDB-lite"/>
    </source>
</evidence>
<dbReference type="Proteomes" id="UP000182826">
    <property type="component" value="Unassembled WGS sequence"/>
</dbReference>
<name>A0A1J7BNP1_FLAJO</name>
<evidence type="ECO:0008006" key="4">
    <source>
        <dbReference type="Google" id="ProtNLM"/>
    </source>
</evidence>
<dbReference type="RefSeq" id="WP_071638450.1">
    <property type="nucleotide sequence ID" value="NZ_MLFK01000010.1"/>
</dbReference>
<comment type="caution">
    <text evidence="2">The sequence shown here is derived from an EMBL/GenBank/DDBJ whole genome shotgun (WGS) entry which is preliminary data.</text>
</comment>
<dbReference type="OrthoDB" id="6372253at2"/>
<sequence>MNENNFEYLRSQLRYTGFGEALEIELREKLKQNQPDFTLYHETYPEDRVARTTLNFTRAKEGDMYFFNSYKVEMQKEDISNVLEHTFYIDRTGTFTMKEAQNLMLGRAVNKDFTSREGQSYNAWVQMDFKNPDENTGFKINKYHQNYGYDLELVLEKYPIAGIEDASFRENLMRSLQKGSLQEVVLLRQGEHSRHFIEACPQFKTIGIYDADMKKMDSRLLKDVKQIETVYETVGDIKKKSADAGLKSAEQQPAGETKNRRQRRSPKL</sequence>
<evidence type="ECO:0000313" key="3">
    <source>
        <dbReference type="Proteomes" id="UP000182826"/>
    </source>
</evidence>
<proteinExistence type="predicted"/>